<dbReference type="Proteomes" id="UP000187209">
    <property type="component" value="Unassembled WGS sequence"/>
</dbReference>
<accession>A0A1R2CVK4</accession>
<feature type="repeat" description="RCC1" evidence="1">
    <location>
        <begin position="440"/>
        <end position="492"/>
    </location>
</feature>
<dbReference type="CDD" id="cd23767">
    <property type="entry name" value="IQCD"/>
    <property type="match status" value="1"/>
</dbReference>
<protein>
    <submittedName>
        <fullName evidence="2">Uncharacterized protein</fullName>
    </submittedName>
</protein>
<evidence type="ECO:0000313" key="2">
    <source>
        <dbReference type="EMBL" id="OMJ93001.1"/>
    </source>
</evidence>
<dbReference type="AlphaFoldDB" id="A0A1R2CVK4"/>
<dbReference type="PROSITE" id="PS50012">
    <property type="entry name" value="RCC1_3"/>
    <property type="match status" value="3"/>
</dbReference>
<gene>
    <name evidence="2" type="ORF">SteCoe_4080</name>
</gene>
<evidence type="ECO:0000256" key="1">
    <source>
        <dbReference type="PROSITE-ProRule" id="PRU00235"/>
    </source>
</evidence>
<organism evidence="2 3">
    <name type="scientific">Stentor coeruleus</name>
    <dbReference type="NCBI Taxonomy" id="5963"/>
    <lineage>
        <taxon>Eukaryota</taxon>
        <taxon>Sar</taxon>
        <taxon>Alveolata</taxon>
        <taxon>Ciliophora</taxon>
        <taxon>Postciliodesmatophora</taxon>
        <taxon>Heterotrichea</taxon>
        <taxon>Heterotrichida</taxon>
        <taxon>Stentoridae</taxon>
        <taxon>Stentor</taxon>
    </lineage>
</organism>
<dbReference type="PANTHER" id="PTHR45982:SF1">
    <property type="entry name" value="REGULATOR OF CHROMOSOME CONDENSATION"/>
    <property type="match status" value="1"/>
</dbReference>
<dbReference type="SMART" id="SM00015">
    <property type="entry name" value="IQ"/>
    <property type="match status" value="4"/>
</dbReference>
<dbReference type="InterPro" id="IPR000048">
    <property type="entry name" value="IQ_motif_EF-hand-BS"/>
</dbReference>
<dbReference type="EMBL" id="MPUH01000050">
    <property type="protein sequence ID" value="OMJ93001.1"/>
    <property type="molecule type" value="Genomic_DNA"/>
</dbReference>
<name>A0A1R2CVK4_9CILI</name>
<dbReference type="Gene3D" id="2.130.10.30">
    <property type="entry name" value="Regulator of chromosome condensation 1/beta-lactamase-inhibitor protein II"/>
    <property type="match status" value="2"/>
</dbReference>
<dbReference type="Pfam" id="PF00415">
    <property type="entry name" value="RCC1"/>
    <property type="match status" value="4"/>
</dbReference>
<dbReference type="SUPFAM" id="SSF50985">
    <property type="entry name" value="RCC1/BLIP-II"/>
    <property type="match status" value="1"/>
</dbReference>
<dbReference type="Gene3D" id="1.20.5.190">
    <property type="match status" value="2"/>
</dbReference>
<keyword evidence="3" id="KW-1185">Reference proteome</keyword>
<dbReference type="PROSITE" id="PS50096">
    <property type="entry name" value="IQ"/>
    <property type="match status" value="2"/>
</dbReference>
<evidence type="ECO:0000313" key="3">
    <source>
        <dbReference type="Proteomes" id="UP000187209"/>
    </source>
</evidence>
<dbReference type="PRINTS" id="PR00633">
    <property type="entry name" value="RCCNDNSATION"/>
</dbReference>
<reference evidence="2 3" key="1">
    <citation type="submission" date="2016-11" db="EMBL/GenBank/DDBJ databases">
        <title>The macronuclear genome of Stentor coeruleus: a giant cell with tiny introns.</title>
        <authorList>
            <person name="Slabodnick M."/>
            <person name="Ruby J.G."/>
            <person name="Reiff S.B."/>
            <person name="Swart E.C."/>
            <person name="Gosai S."/>
            <person name="Prabakaran S."/>
            <person name="Witkowska E."/>
            <person name="Larue G.E."/>
            <person name="Fisher S."/>
            <person name="Freeman R.M."/>
            <person name="Gunawardena J."/>
            <person name="Chu W."/>
            <person name="Stover N.A."/>
            <person name="Gregory B.D."/>
            <person name="Nowacki M."/>
            <person name="Derisi J."/>
            <person name="Roy S.W."/>
            <person name="Marshall W.F."/>
            <person name="Sood P."/>
        </authorList>
    </citation>
    <scope>NUCLEOTIDE SEQUENCE [LARGE SCALE GENOMIC DNA]</scope>
    <source>
        <strain evidence="2">WM001</strain>
    </source>
</reference>
<comment type="caution">
    <text evidence="2">The sequence shown here is derived from an EMBL/GenBank/DDBJ whole genome shotgun (WGS) entry which is preliminary data.</text>
</comment>
<dbReference type="OrthoDB" id="312459at2759"/>
<dbReference type="PANTHER" id="PTHR45982">
    <property type="entry name" value="REGULATOR OF CHROMOSOME CONDENSATION"/>
    <property type="match status" value="1"/>
</dbReference>
<sequence length="650" mass="73244">MSEKKIKAAIIIQKYFRDYLCRKAMSRKLNSSLPTGHLTQMATKIQKWFKGEIVRKKILRIREAATKIQSFYRMKKAQSSYITIMIAVLRIQSAIRSYSIRSKAVKSRLDEFLSMESALLKNLGTLEQAELFTSVLGSTESPVEEALKTLSTIAEGTASLSQSQLISTGSLAIQSKQVSPFHIEKMYFFTRPLDFELIADDSIVYDPLWSKQFEALNKDLISKEEHIMDVSIGNCHTLAVTSKGRLFAWGWNDKAQCGSKGTRPRLVEGLRDQRIIQITCGDDHSLILNHSGQVYGFGDNTKGQLGQGSYKELSNVVSIELPPCKQVVAVGTQNMCVTANNELYLWPFETVHGEKRSYPMKMLSDYQVQEVSVGYNFAMILATSGIVFSLGCNNSNGQLGHGDAIPRSSPTMILSFKKQGEKIASVCCGYRHVIARSTLGKLYTWGNGSDGQLGTGIYEHEYTPKVLILKNDRNKPIQVTAGYRNTCIMMENRKILVAGSISQIKTPVFIEANVQNKLPEFFRNQGEFAVVKVQSVWSRLIACILITIVDLRYMKSFQNAQSKMNNVLNTIATKWTSKSIEPPFIESVAGFYPANLCKKIVNKTVMRQSKTLKNPFDDMKDKIGEILKKPNDKWTIEEKYMMEHISKYNQ</sequence>
<dbReference type="InterPro" id="IPR051553">
    <property type="entry name" value="Ran_GTPase-activating"/>
</dbReference>
<proteinExistence type="predicted"/>
<dbReference type="InterPro" id="IPR000408">
    <property type="entry name" value="Reg_chr_condens"/>
</dbReference>
<dbReference type="Pfam" id="PF00612">
    <property type="entry name" value="IQ"/>
    <property type="match status" value="3"/>
</dbReference>
<feature type="repeat" description="RCC1" evidence="1">
    <location>
        <begin position="244"/>
        <end position="291"/>
    </location>
</feature>
<dbReference type="InterPro" id="IPR009091">
    <property type="entry name" value="RCC1/BLIP-II"/>
</dbReference>
<feature type="repeat" description="RCC1" evidence="1">
    <location>
        <begin position="385"/>
        <end position="439"/>
    </location>
</feature>